<dbReference type="Proteomes" id="UP000593568">
    <property type="component" value="Unassembled WGS sequence"/>
</dbReference>
<accession>A0A7J9ECW2</accession>
<dbReference type="AlphaFoldDB" id="A0A7J9ECW2"/>
<sequence>MPIPVILAETFRSLSACRRASEERFIGIRGYTKARQHFRGRVDGNSPESPKRRH</sequence>
<comment type="caution">
    <text evidence="1">The sequence shown here is derived from an EMBL/GenBank/DDBJ whole genome shotgun (WGS) entry which is preliminary data.</text>
</comment>
<name>A0A7J9ECW2_9ROSI</name>
<organism evidence="1 2">
    <name type="scientific">Gossypium trilobum</name>
    <dbReference type="NCBI Taxonomy" id="34281"/>
    <lineage>
        <taxon>Eukaryota</taxon>
        <taxon>Viridiplantae</taxon>
        <taxon>Streptophyta</taxon>
        <taxon>Embryophyta</taxon>
        <taxon>Tracheophyta</taxon>
        <taxon>Spermatophyta</taxon>
        <taxon>Magnoliopsida</taxon>
        <taxon>eudicotyledons</taxon>
        <taxon>Gunneridae</taxon>
        <taxon>Pentapetalae</taxon>
        <taxon>rosids</taxon>
        <taxon>malvids</taxon>
        <taxon>Malvales</taxon>
        <taxon>Malvaceae</taxon>
        <taxon>Malvoideae</taxon>
        <taxon>Gossypium</taxon>
    </lineage>
</organism>
<dbReference type="EMBL" id="JABEZW010000007">
    <property type="protein sequence ID" value="MBA0770866.1"/>
    <property type="molecule type" value="Genomic_DNA"/>
</dbReference>
<evidence type="ECO:0000313" key="2">
    <source>
        <dbReference type="Proteomes" id="UP000593568"/>
    </source>
</evidence>
<proteinExistence type="predicted"/>
<keyword evidence="2" id="KW-1185">Reference proteome</keyword>
<reference evidence="1 2" key="1">
    <citation type="journal article" date="2019" name="Genome Biol. Evol.">
        <title>Insights into the evolution of the New World diploid cottons (Gossypium, subgenus Houzingenia) based on genome sequencing.</title>
        <authorList>
            <person name="Grover C.E."/>
            <person name="Arick M.A. 2nd"/>
            <person name="Thrash A."/>
            <person name="Conover J.L."/>
            <person name="Sanders W.S."/>
            <person name="Peterson D.G."/>
            <person name="Frelichowski J.E."/>
            <person name="Scheffler J.A."/>
            <person name="Scheffler B.E."/>
            <person name="Wendel J.F."/>
        </authorList>
    </citation>
    <scope>NUCLEOTIDE SEQUENCE [LARGE SCALE GENOMIC DNA]</scope>
    <source>
        <strain evidence="1">8</strain>
        <tissue evidence="1">Leaf</tissue>
    </source>
</reference>
<evidence type="ECO:0000313" key="1">
    <source>
        <dbReference type="EMBL" id="MBA0770866.1"/>
    </source>
</evidence>
<gene>
    <name evidence="1" type="ORF">Gotri_019426</name>
</gene>
<protein>
    <submittedName>
        <fullName evidence="1">Uncharacterized protein</fullName>
    </submittedName>
</protein>